<dbReference type="InterPro" id="IPR010019">
    <property type="entry name" value="Integral_membrane_YccS"/>
</dbReference>
<evidence type="ECO:0000256" key="3">
    <source>
        <dbReference type="ARBA" id="ARBA00022692"/>
    </source>
</evidence>
<comment type="subcellular location">
    <subcellularLocation>
        <location evidence="1">Cell membrane</location>
        <topology evidence="1">Multi-pass membrane protein</topology>
    </subcellularLocation>
</comment>
<feature type="transmembrane region" description="Helical" evidence="7">
    <location>
        <begin position="515"/>
        <end position="533"/>
    </location>
</feature>
<feature type="domain" description="Integral membrane bound transporter" evidence="9">
    <location>
        <begin position="404"/>
        <end position="523"/>
    </location>
</feature>
<gene>
    <name evidence="10" type="primary">yccS</name>
    <name evidence="10" type="ORF">EES38_01650</name>
</gene>
<dbReference type="EMBL" id="RJVQ01000001">
    <property type="protein sequence ID" value="RQW64777.1"/>
    <property type="molecule type" value="Genomic_DNA"/>
</dbReference>
<proteinExistence type="inferred from homology"/>
<reference evidence="10 11" key="1">
    <citation type="submission" date="2018-11" db="EMBL/GenBank/DDBJ databases">
        <title>Vibrio LJC006 sp. nov., isolated from seawater during the bloom of the enteromorpha.</title>
        <authorList>
            <person name="Liang J."/>
        </authorList>
    </citation>
    <scope>NUCLEOTIDE SEQUENCE [LARGE SCALE GENOMIC DNA]</scope>
    <source>
        <strain evidence="10 11">LJC006</strain>
    </source>
</reference>
<dbReference type="Pfam" id="PF12805">
    <property type="entry name" value="FUSC-like"/>
    <property type="match status" value="1"/>
</dbReference>
<dbReference type="RefSeq" id="WP_124935427.1">
    <property type="nucleotide sequence ID" value="NZ_RJVQ01000001.1"/>
</dbReference>
<dbReference type="AlphaFoldDB" id="A0A3N9TKH7"/>
<dbReference type="InterPro" id="IPR049453">
    <property type="entry name" value="Memb_transporter_dom"/>
</dbReference>
<sequence length="717" mass="81964">MRLISLLLSYWTNKTINYAIMIFIALMGIAVPTYYYSLNTWMTPLILGVIAAALTEQDESLTGRLKANFLTLICFAIATFSIQLLFNYPILFAIGLFSSTFGFIMLGAIGPRYASIAFGSLLIAVYTMLGAKMSPNFWFQPVLLLTGAAWYYLLSFAWAVFFPRRPIQQSLSDVFNNISNYIEMKSELFHPTEQMELQPYRIREANLNASTVMALNHCKATLVARSKRGVIRSSNDKYLKVYFLAQDIHERVTSSHYRYQDLAQQFLHSDILFRFKFLMLEQAKACRHIAEDLKLGRTYEHTDATSQALKELQDSMAYLKSQHNPQLKPLLNQLGYLFNNLSTVERLLNNISKPHIETIDENELSDNSPHSLKNMGQRVLDNLNKESIVFRHAIRMSIALTSGYLILQLFDLPLGYWIMLTTLFVCQPNFSSTKQRIVLRVIGTISGLLIGSLMLTLFPSQLSQFAMIIVTGVLFFAFRINNYAYATGFITILVLFCFNQFSVGLAVVIPRLIDTIIGCALAVGAVAYILPDWHSKKIHKSMADAIDKNMHYLDQIIVQYRIGKKDNLNYRIARRDAHNQDAALTFSVNNMIAEPGKYRTSVNEAFRFLTLTHALLSYISTLGAHRTRLDDIATHKLIQDAHKVIHQHLEQITLQLANSNLSEDKQKIDNLDLEKRLTEWREEDSDSVRLILQQLHLIYRMIPELYSLSSKFTARVN</sequence>
<evidence type="ECO:0000256" key="7">
    <source>
        <dbReference type="SAM" id="Phobius"/>
    </source>
</evidence>
<keyword evidence="11" id="KW-1185">Reference proteome</keyword>
<feature type="transmembrane region" description="Helical" evidence="7">
    <location>
        <begin position="137"/>
        <end position="162"/>
    </location>
</feature>
<evidence type="ECO:0000256" key="5">
    <source>
        <dbReference type="ARBA" id="ARBA00023136"/>
    </source>
</evidence>
<feature type="transmembrane region" description="Helical" evidence="7">
    <location>
        <begin position="461"/>
        <end position="478"/>
    </location>
</feature>
<evidence type="ECO:0000259" key="8">
    <source>
        <dbReference type="Pfam" id="PF12805"/>
    </source>
</evidence>
<protein>
    <submittedName>
        <fullName evidence="10">TIGR01666 family membrane protein</fullName>
    </submittedName>
</protein>
<keyword evidence="5 7" id="KW-0472">Membrane</keyword>
<accession>A0A3N9TKH7</accession>
<dbReference type="NCBIfam" id="TIGR01666">
    <property type="entry name" value="YCCS"/>
    <property type="match status" value="1"/>
</dbReference>
<feature type="transmembrane region" description="Helical" evidence="7">
    <location>
        <begin position="485"/>
        <end position="509"/>
    </location>
</feature>
<feature type="domain" description="Integral membrane protein YccS N-terminal" evidence="8">
    <location>
        <begin position="69"/>
        <end position="348"/>
    </location>
</feature>
<evidence type="ECO:0000313" key="11">
    <source>
        <dbReference type="Proteomes" id="UP000281112"/>
    </source>
</evidence>
<evidence type="ECO:0000256" key="2">
    <source>
        <dbReference type="ARBA" id="ARBA00022475"/>
    </source>
</evidence>
<evidence type="ECO:0000313" key="10">
    <source>
        <dbReference type="EMBL" id="RQW64777.1"/>
    </source>
</evidence>
<dbReference type="PANTHER" id="PTHR30509:SF8">
    <property type="entry name" value="INNER MEMBRANE PROTEIN YCCS"/>
    <property type="match status" value="1"/>
</dbReference>
<dbReference type="NCBIfam" id="TIGR01667">
    <property type="entry name" value="YCCS_YHFK"/>
    <property type="match status" value="1"/>
</dbReference>
<dbReference type="InterPro" id="IPR032692">
    <property type="entry name" value="YccS_N"/>
</dbReference>
<keyword evidence="3 7" id="KW-0812">Transmembrane</keyword>
<name>A0A3N9TKH7_9VIBR</name>
<dbReference type="GO" id="GO:0005886">
    <property type="term" value="C:plasma membrane"/>
    <property type="evidence" value="ECO:0007669"/>
    <property type="project" value="UniProtKB-SubCell"/>
</dbReference>
<evidence type="ECO:0000256" key="4">
    <source>
        <dbReference type="ARBA" id="ARBA00022989"/>
    </source>
</evidence>
<feature type="transmembrane region" description="Helical" evidence="7">
    <location>
        <begin position="67"/>
        <end position="84"/>
    </location>
</feature>
<keyword evidence="4 7" id="KW-1133">Transmembrane helix</keyword>
<dbReference type="Proteomes" id="UP000281112">
    <property type="component" value="Unassembled WGS sequence"/>
</dbReference>
<dbReference type="InterPro" id="IPR010020">
    <property type="entry name" value="Integral_membrane_YCCS_YHJK"/>
</dbReference>
<organism evidence="10 11">
    <name type="scientific">Vibrio viridaestus</name>
    <dbReference type="NCBI Taxonomy" id="2487322"/>
    <lineage>
        <taxon>Bacteria</taxon>
        <taxon>Pseudomonadati</taxon>
        <taxon>Pseudomonadota</taxon>
        <taxon>Gammaproteobacteria</taxon>
        <taxon>Vibrionales</taxon>
        <taxon>Vibrionaceae</taxon>
        <taxon>Vibrio</taxon>
    </lineage>
</organism>
<keyword evidence="2" id="KW-1003">Cell membrane</keyword>
<dbReference type="OrthoDB" id="8670769at2"/>
<feature type="transmembrane region" description="Helical" evidence="7">
    <location>
        <begin position="413"/>
        <end position="430"/>
    </location>
</feature>
<evidence type="ECO:0000256" key="1">
    <source>
        <dbReference type="ARBA" id="ARBA00004651"/>
    </source>
</evidence>
<feature type="transmembrane region" description="Helical" evidence="7">
    <location>
        <begin position="15"/>
        <end position="32"/>
    </location>
</feature>
<dbReference type="Pfam" id="PF13515">
    <property type="entry name" value="FUSC_2"/>
    <property type="match status" value="1"/>
</dbReference>
<comment type="caution">
    <text evidence="10">The sequence shown here is derived from an EMBL/GenBank/DDBJ whole genome shotgun (WGS) entry which is preliminary data.</text>
</comment>
<comment type="similarity">
    <text evidence="6">Belongs to the YccS/YhfK family.</text>
</comment>
<feature type="transmembrane region" description="Helical" evidence="7">
    <location>
        <begin position="437"/>
        <end position="455"/>
    </location>
</feature>
<feature type="transmembrane region" description="Helical" evidence="7">
    <location>
        <begin position="113"/>
        <end position="131"/>
    </location>
</feature>
<evidence type="ECO:0000256" key="6">
    <source>
        <dbReference type="ARBA" id="ARBA00043993"/>
    </source>
</evidence>
<evidence type="ECO:0000259" key="9">
    <source>
        <dbReference type="Pfam" id="PF13515"/>
    </source>
</evidence>
<dbReference type="PANTHER" id="PTHR30509">
    <property type="entry name" value="P-HYDROXYBENZOIC ACID EFFLUX PUMP SUBUNIT-RELATED"/>
    <property type="match status" value="1"/>
</dbReference>